<dbReference type="Proteomes" id="UP000694865">
    <property type="component" value="Unplaced"/>
</dbReference>
<evidence type="ECO:0000256" key="2">
    <source>
        <dbReference type="SAM" id="MobiDB-lite"/>
    </source>
</evidence>
<dbReference type="Gene3D" id="1.20.900.10">
    <property type="entry name" value="Dbl homology (DH) domain"/>
    <property type="match status" value="1"/>
</dbReference>
<dbReference type="PANTHER" id="PTHR12877:SF7">
    <property type="entry name" value="RHO GUANINE NUCLEOTIDE EXCHANGE FACTOR 10-LIKE PROTEIN"/>
    <property type="match status" value="1"/>
</dbReference>
<reference evidence="5" key="1">
    <citation type="submission" date="2025-08" db="UniProtKB">
        <authorList>
            <consortium name="RefSeq"/>
        </authorList>
    </citation>
    <scope>IDENTIFICATION</scope>
    <source>
        <tissue evidence="5">Testes</tissue>
    </source>
</reference>
<dbReference type="SUPFAM" id="SSF48065">
    <property type="entry name" value="DBL homology domain (DH-domain)"/>
    <property type="match status" value="1"/>
</dbReference>
<evidence type="ECO:0000313" key="4">
    <source>
        <dbReference type="Proteomes" id="UP000694865"/>
    </source>
</evidence>
<sequence length="343" mass="39497">MTAAHRNARHVEMVEYNMNEFYESFFIDDELLYDDILNTDPLFPETDSLSSWGSDEWDRSDDESGADSDVNSYYEDTPQSTSEEESPYIDVAICGNRHPPPELPPAPPGLGKEDIVRRHIVQCIIDSENSYVNTLTRLIQEYEKPLLESMILEREKVCAIFYQIRAIHQCHSIFQIALSARVKEWDTVQKLGDVFVASFSKSMVLAAYSAYVNNFNVAMDTVRKSCANKPAFDEFLKEQQSKNSDRMDLAGMMLKPIQRFPQFICLLQDLLQHTPAGHTDRMSLQLALTRLETLAGRLNERKRQTEQRHEVRHVLKNLNVKYSTKATTASTRCLIRQDDMLQK</sequence>
<evidence type="ECO:0000259" key="3">
    <source>
        <dbReference type="PROSITE" id="PS50010"/>
    </source>
</evidence>
<dbReference type="CDD" id="cd00160">
    <property type="entry name" value="RhoGEF"/>
    <property type="match status" value="1"/>
</dbReference>
<dbReference type="SMART" id="SM00325">
    <property type="entry name" value="RhoGEF"/>
    <property type="match status" value="1"/>
</dbReference>
<dbReference type="RefSeq" id="XP_006824797.1">
    <property type="nucleotide sequence ID" value="XM_006824734.1"/>
</dbReference>
<keyword evidence="4" id="KW-1185">Reference proteome</keyword>
<dbReference type="InterPro" id="IPR035899">
    <property type="entry name" value="DBL_dom_sf"/>
</dbReference>
<dbReference type="InterPro" id="IPR000219">
    <property type="entry name" value="DH_dom"/>
</dbReference>
<feature type="domain" description="DH" evidence="3">
    <location>
        <begin position="116"/>
        <end position="301"/>
    </location>
</feature>
<evidence type="ECO:0000256" key="1">
    <source>
        <dbReference type="ARBA" id="ARBA00022658"/>
    </source>
</evidence>
<gene>
    <name evidence="5" type="primary">LOC102808598</name>
</gene>
<organism evidence="4 5">
    <name type="scientific">Saccoglossus kowalevskii</name>
    <name type="common">Acorn worm</name>
    <dbReference type="NCBI Taxonomy" id="10224"/>
    <lineage>
        <taxon>Eukaryota</taxon>
        <taxon>Metazoa</taxon>
        <taxon>Hemichordata</taxon>
        <taxon>Enteropneusta</taxon>
        <taxon>Harrimaniidae</taxon>
        <taxon>Saccoglossus</taxon>
    </lineage>
</organism>
<dbReference type="GeneID" id="102808598"/>
<dbReference type="PANTHER" id="PTHR12877">
    <property type="entry name" value="RHO GUANINE NUCLEOTIDE EXCHANGE FACTOR"/>
    <property type="match status" value="1"/>
</dbReference>
<feature type="non-terminal residue" evidence="5">
    <location>
        <position position="343"/>
    </location>
</feature>
<protein>
    <submittedName>
        <fullName evidence="5">Rho guanine nucleotide exchange factor 10-like</fullName>
    </submittedName>
</protein>
<dbReference type="InterPro" id="IPR039919">
    <property type="entry name" value="ARHGEF10/ARHGEF17"/>
</dbReference>
<keyword evidence="1" id="KW-0344">Guanine-nucleotide releasing factor</keyword>
<accession>A0ABM0MXQ6</accession>
<evidence type="ECO:0000313" key="5">
    <source>
        <dbReference type="RefSeq" id="XP_006824797.1"/>
    </source>
</evidence>
<proteinExistence type="predicted"/>
<feature type="region of interest" description="Disordered" evidence="2">
    <location>
        <begin position="48"/>
        <end position="85"/>
    </location>
</feature>
<dbReference type="PROSITE" id="PS50010">
    <property type="entry name" value="DH_2"/>
    <property type="match status" value="1"/>
</dbReference>
<name>A0ABM0MXQ6_SACKO</name>
<dbReference type="Pfam" id="PF00621">
    <property type="entry name" value="RhoGEF"/>
    <property type="match status" value="1"/>
</dbReference>